<gene>
    <name evidence="2" type="ORF">BC349_13665</name>
</gene>
<dbReference type="Proteomes" id="UP000765802">
    <property type="component" value="Unassembled WGS sequence"/>
</dbReference>
<evidence type="ECO:0000313" key="3">
    <source>
        <dbReference type="Proteomes" id="UP000765802"/>
    </source>
</evidence>
<proteinExistence type="predicted"/>
<dbReference type="Pfam" id="PF11199">
    <property type="entry name" value="DUF2891"/>
    <property type="match status" value="1"/>
</dbReference>
<dbReference type="EMBL" id="MBUA01000027">
    <property type="protein sequence ID" value="MBC6492103.1"/>
    <property type="molecule type" value="Genomic_DNA"/>
</dbReference>
<keyword evidence="1" id="KW-0732">Signal</keyword>
<feature type="signal peptide" evidence="1">
    <location>
        <begin position="1"/>
        <end position="24"/>
    </location>
</feature>
<reference evidence="2 3" key="1">
    <citation type="submission" date="2016-07" db="EMBL/GenBank/DDBJ databases">
        <title>Genome analysis of Flavihumibacter stibioxidans YS-17.</title>
        <authorList>
            <person name="Shi K."/>
            <person name="Han Y."/>
            <person name="Wang G."/>
        </authorList>
    </citation>
    <scope>NUCLEOTIDE SEQUENCE [LARGE SCALE GENOMIC DNA]</scope>
    <source>
        <strain evidence="2 3">YS-17</strain>
    </source>
</reference>
<evidence type="ECO:0000256" key="1">
    <source>
        <dbReference type="SAM" id="SignalP"/>
    </source>
</evidence>
<dbReference type="RefSeq" id="WP_187257426.1">
    <property type="nucleotide sequence ID" value="NZ_JBHULF010000006.1"/>
</dbReference>
<evidence type="ECO:0000313" key="2">
    <source>
        <dbReference type="EMBL" id="MBC6492103.1"/>
    </source>
</evidence>
<feature type="chain" id="PRO_5045361407" description="DUF2891 domain-containing protein" evidence="1">
    <location>
        <begin position="25"/>
        <end position="371"/>
    </location>
</feature>
<sequence>MTSLKRGHFFTFLCLLFTTNALNAQEYYKESNHQFILTTEGASYLSRLPMKCIDKEFPYKSGITIEDSNLVTKPKNYHPAFYGCFDWHSSVHGHWMLVKLLKQFPGLPEAGLIRASLNQHLSAENIQQELTLFTGDNKSFERIYGWGWLLQLQNELMTWNDPLGRKLAANLAPLSHYLAAAWTGFLPKLVYPIRVGEHSNLAFGLSLSYDYALTAGDTALQNAIRTAAIRFYKKDKNCPAGWEPGGYDFLSPCLEEASLMSRVLPKAEYQAWLKQFMPGLFTHPESIFTIAEVKDVTDGKLVHLNGLNFSRTWCLYHIAQQLPADKAKAVAALARKHLTSALPNIVSGDYAGEHWLGSFAVYALFSQPGMK</sequence>
<organism evidence="2 3">
    <name type="scientific">Flavihumibacter stibioxidans</name>
    <dbReference type="NCBI Taxonomy" id="1834163"/>
    <lineage>
        <taxon>Bacteria</taxon>
        <taxon>Pseudomonadati</taxon>
        <taxon>Bacteroidota</taxon>
        <taxon>Chitinophagia</taxon>
        <taxon>Chitinophagales</taxon>
        <taxon>Chitinophagaceae</taxon>
        <taxon>Flavihumibacter</taxon>
    </lineage>
</organism>
<protein>
    <recommendedName>
        <fullName evidence="4">DUF2891 domain-containing protein</fullName>
    </recommendedName>
</protein>
<dbReference type="InterPro" id="IPR021365">
    <property type="entry name" value="DUF2891"/>
</dbReference>
<comment type="caution">
    <text evidence="2">The sequence shown here is derived from an EMBL/GenBank/DDBJ whole genome shotgun (WGS) entry which is preliminary data.</text>
</comment>
<accession>A0ABR7MAN8</accession>
<evidence type="ECO:0008006" key="4">
    <source>
        <dbReference type="Google" id="ProtNLM"/>
    </source>
</evidence>
<keyword evidence="3" id="KW-1185">Reference proteome</keyword>
<name>A0ABR7MAN8_9BACT</name>